<gene>
    <name evidence="11" type="ORF">O3M35_004635</name>
</gene>
<comment type="similarity">
    <text evidence="8">Belongs to the two pore domain potassium channel (TC 1.A.1.8) family.</text>
</comment>
<dbReference type="Gene3D" id="1.10.287.70">
    <property type="match status" value="1"/>
</dbReference>
<evidence type="ECO:0000256" key="4">
    <source>
        <dbReference type="ARBA" id="ARBA00022989"/>
    </source>
</evidence>
<proteinExistence type="inferred from homology"/>
<keyword evidence="2 8" id="KW-0813">Transport</keyword>
<comment type="subcellular location">
    <subcellularLocation>
        <location evidence="1">Membrane</location>
        <topology evidence="1">Multi-pass membrane protein</topology>
    </subcellularLocation>
</comment>
<feature type="domain" description="Potassium channel" evidence="10">
    <location>
        <begin position="263"/>
        <end position="334"/>
    </location>
</feature>
<dbReference type="InterPro" id="IPR003280">
    <property type="entry name" value="2pore_dom_K_chnl"/>
</dbReference>
<keyword evidence="5 8" id="KW-0406">Ion transport</keyword>
<dbReference type="EMBL" id="JAPXFL010000015">
    <property type="protein sequence ID" value="KAK9497289.1"/>
    <property type="molecule type" value="Genomic_DNA"/>
</dbReference>
<feature type="transmembrane region" description="Helical" evidence="9">
    <location>
        <begin position="309"/>
        <end position="332"/>
    </location>
</feature>
<feature type="transmembrane region" description="Helical" evidence="9">
    <location>
        <begin position="171"/>
        <end position="191"/>
    </location>
</feature>
<dbReference type="SUPFAM" id="SSF81324">
    <property type="entry name" value="Voltage-gated potassium channels"/>
    <property type="match status" value="2"/>
</dbReference>
<feature type="transmembrane region" description="Helical" evidence="9">
    <location>
        <begin position="138"/>
        <end position="159"/>
    </location>
</feature>
<evidence type="ECO:0000313" key="12">
    <source>
        <dbReference type="Proteomes" id="UP001461498"/>
    </source>
</evidence>
<sequence length="365" mass="40448">MLAGDVRSYQFPLGSRPSYCQSSPNPQHPASKYCSNSCCRSVSSLLSSLGICLLVVGYALLGAVTFMTLEGRNSLENNIEIEENDRLRKQTVEKLWSITEDLNILYKENWTRLAGEEVLKFQNMLVKKYKHVGHSSRSYNWTFPSAFLYSLTLITTIGYGNVTPRTAWGRLITIAYALIGIPLMLVYLSMVGDSLAGQFRRTYSKIWTTKARSSKGKGVDIASGAVSKGPVPNHVMQDKAIEPNVMTPIPQRVRVPVILTLLVVLGYIAGGAVLFNRLENWTLIEGSYFCFTSLGTIGFGELTPGSTELSVLVSSAFILIGMAIVAMCFNLIQDETVLMLRKVSLWWSRPDKIEEEELSVSVKSS</sequence>
<dbReference type="InterPro" id="IPR013099">
    <property type="entry name" value="K_chnl_dom"/>
</dbReference>
<evidence type="ECO:0000256" key="3">
    <source>
        <dbReference type="ARBA" id="ARBA00022692"/>
    </source>
</evidence>
<keyword evidence="6 9" id="KW-0472">Membrane</keyword>
<feature type="domain" description="Potassium channel" evidence="10">
    <location>
        <begin position="132"/>
        <end position="194"/>
    </location>
</feature>
<evidence type="ECO:0000256" key="1">
    <source>
        <dbReference type="ARBA" id="ARBA00004141"/>
    </source>
</evidence>
<accession>A0AAW1CM18</accession>
<evidence type="ECO:0000256" key="6">
    <source>
        <dbReference type="ARBA" id="ARBA00023136"/>
    </source>
</evidence>
<evidence type="ECO:0000256" key="9">
    <source>
        <dbReference type="SAM" id="Phobius"/>
    </source>
</evidence>
<dbReference type="PRINTS" id="PR01333">
    <property type="entry name" value="2POREKCHANEL"/>
</dbReference>
<keyword evidence="3 8" id="KW-0812">Transmembrane</keyword>
<feature type="transmembrane region" description="Helical" evidence="9">
    <location>
        <begin position="45"/>
        <end position="69"/>
    </location>
</feature>
<evidence type="ECO:0000256" key="8">
    <source>
        <dbReference type="RuleBase" id="RU003857"/>
    </source>
</evidence>
<keyword evidence="4 9" id="KW-1133">Transmembrane helix</keyword>
<dbReference type="GO" id="GO:0005886">
    <property type="term" value="C:plasma membrane"/>
    <property type="evidence" value="ECO:0007669"/>
    <property type="project" value="TreeGrafter"/>
</dbReference>
<dbReference type="AlphaFoldDB" id="A0AAW1CM18"/>
<dbReference type="GO" id="GO:0015271">
    <property type="term" value="F:outward rectifier potassium channel activity"/>
    <property type="evidence" value="ECO:0007669"/>
    <property type="project" value="TreeGrafter"/>
</dbReference>
<dbReference type="GO" id="GO:0030322">
    <property type="term" value="P:stabilization of membrane potential"/>
    <property type="evidence" value="ECO:0007669"/>
    <property type="project" value="TreeGrafter"/>
</dbReference>
<keyword evidence="12" id="KW-1185">Reference proteome</keyword>
<keyword evidence="7 8" id="KW-0407">Ion channel</keyword>
<evidence type="ECO:0000256" key="2">
    <source>
        <dbReference type="ARBA" id="ARBA00022448"/>
    </source>
</evidence>
<comment type="caution">
    <text evidence="11">The sequence shown here is derived from an EMBL/GenBank/DDBJ whole genome shotgun (WGS) entry which is preliminary data.</text>
</comment>
<feature type="transmembrane region" description="Helical" evidence="9">
    <location>
        <begin position="255"/>
        <end position="275"/>
    </location>
</feature>
<reference evidence="11 12" key="1">
    <citation type="submission" date="2022-12" db="EMBL/GenBank/DDBJ databases">
        <title>Chromosome-level genome assembly of true bugs.</title>
        <authorList>
            <person name="Ma L."/>
            <person name="Li H."/>
        </authorList>
    </citation>
    <scope>NUCLEOTIDE SEQUENCE [LARGE SCALE GENOMIC DNA]</scope>
    <source>
        <strain evidence="11">Lab_2022b</strain>
    </source>
</reference>
<dbReference type="GO" id="GO:0022841">
    <property type="term" value="F:potassium ion leak channel activity"/>
    <property type="evidence" value="ECO:0007669"/>
    <property type="project" value="TreeGrafter"/>
</dbReference>
<organism evidence="11 12">
    <name type="scientific">Rhynocoris fuscipes</name>
    <dbReference type="NCBI Taxonomy" id="488301"/>
    <lineage>
        <taxon>Eukaryota</taxon>
        <taxon>Metazoa</taxon>
        <taxon>Ecdysozoa</taxon>
        <taxon>Arthropoda</taxon>
        <taxon>Hexapoda</taxon>
        <taxon>Insecta</taxon>
        <taxon>Pterygota</taxon>
        <taxon>Neoptera</taxon>
        <taxon>Paraneoptera</taxon>
        <taxon>Hemiptera</taxon>
        <taxon>Heteroptera</taxon>
        <taxon>Panheteroptera</taxon>
        <taxon>Cimicomorpha</taxon>
        <taxon>Reduviidae</taxon>
        <taxon>Harpactorinae</taxon>
        <taxon>Harpactorini</taxon>
        <taxon>Rhynocoris</taxon>
    </lineage>
</organism>
<dbReference type="PANTHER" id="PTHR11003:SF325">
    <property type="entry name" value="POTASSIUM CHANNEL DOMAIN-CONTAINING PROTEIN"/>
    <property type="match status" value="1"/>
</dbReference>
<dbReference type="PANTHER" id="PTHR11003">
    <property type="entry name" value="POTASSIUM CHANNEL, SUBFAMILY K"/>
    <property type="match status" value="1"/>
</dbReference>
<name>A0AAW1CM18_9HEMI</name>
<evidence type="ECO:0000313" key="11">
    <source>
        <dbReference type="EMBL" id="KAK9497289.1"/>
    </source>
</evidence>
<protein>
    <recommendedName>
        <fullName evidence="10">Potassium channel domain-containing protein</fullName>
    </recommendedName>
</protein>
<dbReference type="Proteomes" id="UP001461498">
    <property type="component" value="Unassembled WGS sequence"/>
</dbReference>
<evidence type="ECO:0000256" key="7">
    <source>
        <dbReference type="ARBA" id="ARBA00023303"/>
    </source>
</evidence>
<evidence type="ECO:0000256" key="5">
    <source>
        <dbReference type="ARBA" id="ARBA00023065"/>
    </source>
</evidence>
<evidence type="ECO:0000259" key="10">
    <source>
        <dbReference type="Pfam" id="PF07885"/>
    </source>
</evidence>
<dbReference type="Pfam" id="PF07885">
    <property type="entry name" value="Ion_trans_2"/>
    <property type="match status" value="2"/>
</dbReference>